<feature type="compositionally biased region" description="Basic and acidic residues" evidence="1">
    <location>
        <begin position="134"/>
        <end position="151"/>
    </location>
</feature>
<protein>
    <submittedName>
        <fullName evidence="2">Uncharacterized protein</fullName>
    </submittedName>
</protein>
<keyword evidence="3" id="KW-1185">Reference proteome</keyword>
<comment type="caution">
    <text evidence="2">The sequence shown here is derived from an EMBL/GenBank/DDBJ whole genome shotgun (WGS) entry which is preliminary data.</text>
</comment>
<name>A0AAD7T9Z3_9TELE</name>
<reference evidence="2" key="1">
    <citation type="journal article" date="2023" name="Science">
        <title>Genome structures resolve the early diversification of teleost fishes.</title>
        <authorList>
            <person name="Parey E."/>
            <person name="Louis A."/>
            <person name="Montfort J."/>
            <person name="Bouchez O."/>
            <person name="Roques C."/>
            <person name="Iampietro C."/>
            <person name="Lluch J."/>
            <person name="Castinel A."/>
            <person name="Donnadieu C."/>
            <person name="Desvignes T."/>
            <person name="Floi Bucao C."/>
            <person name="Jouanno E."/>
            <person name="Wen M."/>
            <person name="Mejri S."/>
            <person name="Dirks R."/>
            <person name="Jansen H."/>
            <person name="Henkel C."/>
            <person name="Chen W.J."/>
            <person name="Zahm M."/>
            <person name="Cabau C."/>
            <person name="Klopp C."/>
            <person name="Thompson A.W."/>
            <person name="Robinson-Rechavi M."/>
            <person name="Braasch I."/>
            <person name="Lecointre G."/>
            <person name="Bobe J."/>
            <person name="Postlethwait J.H."/>
            <person name="Berthelot C."/>
            <person name="Roest Crollius H."/>
            <person name="Guiguen Y."/>
        </authorList>
    </citation>
    <scope>NUCLEOTIDE SEQUENCE</scope>
    <source>
        <strain evidence="2">NC1722</strain>
    </source>
</reference>
<proteinExistence type="predicted"/>
<dbReference type="EMBL" id="JAINUG010000004">
    <property type="protein sequence ID" value="KAJ8417070.1"/>
    <property type="molecule type" value="Genomic_DNA"/>
</dbReference>
<evidence type="ECO:0000313" key="2">
    <source>
        <dbReference type="EMBL" id="KAJ8417070.1"/>
    </source>
</evidence>
<feature type="compositionally biased region" description="Pro residues" evidence="1">
    <location>
        <begin position="190"/>
        <end position="200"/>
    </location>
</feature>
<accession>A0AAD7T9Z3</accession>
<evidence type="ECO:0000256" key="1">
    <source>
        <dbReference type="SAM" id="MobiDB-lite"/>
    </source>
</evidence>
<dbReference type="AlphaFoldDB" id="A0AAD7T9Z3"/>
<feature type="region of interest" description="Disordered" evidence="1">
    <location>
        <begin position="115"/>
        <end position="200"/>
    </location>
</feature>
<organism evidence="2 3">
    <name type="scientific">Aldrovandia affinis</name>
    <dbReference type="NCBI Taxonomy" id="143900"/>
    <lineage>
        <taxon>Eukaryota</taxon>
        <taxon>Metazoa</taxon>
        <taxon>Chordata</taxon>
        <taxon>Craniata</taxon>
        <taxon>Vertebrata</taxon>
        <taxon>Euteleostomi</taxon>
        <taxon>Actinopterygii</taxon>
        <taxon>Neopterygii</taxon>
        <taxon>Teleostei</taxon>
        <taxon>Notacanthiformes</taxon>
        <taxon>Halosauridae</taxon>
        <taxon>Aldrovandia</taxon>
    </lineage>
</organism>
<dbReference type="Proteomes" id="UP001221898">
    <property type="component" value="Unassembled WGS sequence"/>
</dbReference>
<gene>
    <name evidence="2" type="ORF">AAFF_G00282970</name>
</gene>
<evidence type="ECO:0000313" key="3">
    <source>
        <dbReference type="Proteomes" id="UP001221898"/>
    </source>
</evidence>
<sequence length="200" mass="21646">MTGTGGEGDTICLELKTAEGHHTQLGPVTENTELLSPTLLWESGAPLSAAPRLWRRLRESYEQLSCVVFVFRVGGGVGGTTEEKQKVFARRAHGSFSQMLGTILRVRLLQRTALSRGTSASVSPKPQHPPPPSSEHEKLSHSRVEKGERQTRSGSRPKLPLHFTCSAPTEEGDRVTDCRTGGGKGVTENPAPPRPSAWGF</sequence>